<keyword evidence="7 13" id="KW-0238">DNA-binding</keyword>
<evidence type="ECO:0000256" key="12">
    <source>
        <dbReference type="PROSITE-ProRule" id="PRU00169"/>
    </source>
</evidence>
<comment type="caution">
    <text evidence="16">The sequence shown here is derived from an EMBL/GenBank/DDBJ whole genome shotgun (WGS) entry which is preliminary data.</text>
</comment>
<keyword evidence="5" id="KW-0805">Transcription regulation</keyword>
<gene>
    <name evidence="16" type="ORF">ACFP56_08160</name>
</gene>
<evidence type="ECO:0000259" key="15">
    <source>
        <dbReference type="PROSITE" id="PS51755"/>
    </source>
</evidence>
<dbReference type="InterPro" id="IPR039420">
    <property type="entry name" value="WalR-like"/>
</dbReference>
<evidence type="ECO:0000256" key="6">
    <source>
        <dbReference type="ARBA" id="ARBA00023026"/>
    </source>
</evidence>
<dbReference type="Proteomes" id="UP001596233">
    <property type="component" value="Unassembled WGS sequence"/>
</dbReference>
<dbReference type="InterPro" id="IPR001789">
    <property type="entry name" value="Sig_transdc_resp-reg_receiver"/>
</dbReference>
<dbReference type="PANTHER" id="PTHR48111">
    <property type="entry name" value="REGULATOR OF RPOS"/>
    <property type="match status" value="1"/>
</dbReference>
<dbReference type="PROSITE" id="PS51755">
    <property type="entry name" value="OMPR_PHOB"/>
    <property type="match status" value="1"/>
</dbReference>
<evidence type="ECO:0000313" key="17">
    <source>
        <dbReference type="Proteomes" id="UP001596233"/>
    </source>
</evidence>
<dbReference type="PANTHER" id="PTHR48111:SF49">
    <property type="entry name" value="HEME RESPONSE REGULATOR HSSR"/>
    <property type="match status" value="1"/>
</dbReference>
<keyword evidence="6" id="KW-0843">Virulence</keyword>
<evidence type="ECO:0000313" key="16">
    <source>
        <dbReference type="EMBL" id="MFC6332598.1"/>
    </source>
</evidence>
<comment type="subcellular location">
    <subcellularLocation>
        <location evidence="1">Cytoplasm</location>
    </subcellularLocation>
</comment>
<evidence type="ECO:0000256" key="2">
    <source>
        <dbReference type="ARBA" id="ARBA00022490"/>
    </source>
</evidence>
<dbReference type="EMBL" id="JBHSTE010000002">
    <property type="protein sequence ID" value="MFC6332598.1"/>
    <property type="molecule type" value="Genomic_DNA"/>
</dbReference>
<dbReference type="Gene3D" id="1.10.10.10">
    <property type="entry name" value="Winged helix-like DNA-binding domain superfamily/Winged helix DNA-binding domain"/>
    <property type="match status" value="1"/>
</dbReference>
<feature type="domain" description="OmpR/PhoB-type" evidence="15">
    <location>
        <begin position="124"/>
        <end position="222"/>
    </location>
</feature>
<dbReference type="SUPFAM" id="SSF52172">
    <property type="entry name" value="CheY-like"/>
    <property type="match status" value="1"/>
</dbReference>
<dbReference type="Pfam" id="PF00072">
    <property type="entry name" value="Response_reg"/>
    <property type="match status" value="1"/>
</dbReference>
<dbReference type="InterPro" id="IPR011006">
    <property type="entry name" value="CheY-like_superfamily"/>
</dbReference>
<keyword evidence="17" id="KW-1185">Reference proteome</keyword>
<evidence type="ECO:0000256" key="5">
    <source>
        <dbReference type="ARBA" id="ARBA00023015"/>
    </source>
</evidence>
<evidence type="ECO:0000256" key="4">
    <source>
        <dbReference type="ARBA" id="ARBA00023012"/>
    </source>
</evidence>
<dbReference type="PROSITE" id="PS50110">
    <property type="entry name" value="RESPONSE_REGULATORY"/>
    <property type="match status" value="1"/>
</dbReference>
<evidence type="ECO:0000259" key="14">
    <source>
        <dbReference type="PROSITE" id="PS50110"/>
    </source>
</evidence>
<protein>
    <recommendedName>
        <fullName evidence="11">Heme response regulator HssR</fullName>
    </recommendedName>
</protein>
<keyword evidence="9" id="KW-0804">Transcription</keyword>
<keyword evidence="3 12" id="KW-0597">Phosphoprotein</keyword>
<dbReference type="SMART" id="SM00448">
    <property type="entry name" value="REC"/>
    <property type="match status" value="1"/>
</dbReference>
<dbReference type="InterPro" id="IPR001867">
    <property type="entry name" value="OmpR/PhoB-type_DNA-bd"/>
</dbReference>
<dbReference type="SMART" id="SM00862">
    <property type="entry name" value="Trans_reg_C"/>
    <property type="match status" value="1"/>
</dbReference>
<keyword evidence="4" id="KW-0902">Two-component regulatory system</keyword>
<keyword evidence="8" id="KW-0010">Activator</keyword>
<keyword evidence="2" id="KW-0963">Cytoplasm</keyword>
<dbReference type="Gene3D" id="3.40.50.2300">
    <property type="match status" value="1"/>
</dbReference>
<evidence type="ECO:0000256" key="3">
    <source>
        <dbReference type="ARBA" id="ARBA00022553"/>
    </source>
</evidence>
<dbReference type="Pfam" id="PF00486">
    <property type="entry name" value="Trans_reg_C"/>
    <property type="match status" value="1"/>
</dbReference>
<accession>A0ABW1V3N9</accession>
<sequence length="224" mass="25698">MKQVLIADDEAHNRALLNHALTREGYKVIEAGNGEEAIRLLKQHLVDMAIVDIRMPGVDGLQVCEHIRSNYNIPVILLTACDQLSDKEQGFKCGADDYVTKPYEPSELLYRIKALFRRYLLASNDRIVLNRVVIDRQNFEVVIGDHVLILPLKEFELLAQLAQYAGRLFGRDELIYLVWGSDYAGDERTVDVHIKRIRKRFISYADSFVIHTVRGIGYKLEVMP</sequence>
<evidence type="ECO:0000256" key="8">
    <source>
        <dbReference type="ARBA" id="ARBA00023159"/>
    </source>
</evidence>
<evidence type="ECO:0000256" key="1">
    <source>
        <dbReference type="ARBA" id="ARBA00004496"/>
    </source>
</evidence>
<feature type="domain" description="Response regulatory" evidence="14">
    <location>
        <begin position="3"/>
        <end position="116"/>
    </location>
</feature>
<dbReference type="CDD" id="cd00383">
    <property type="entry name" value="trans_reg_C"/>
    <property type="match status" value="1"/>
</dbReference>
<dbReference type="InterPro" id="IPR036388">
    <property type="entry name" value="WH-like_DNA-bd_sf"/>
</dbReference>
<feature type="modified residue" description="4-aspartylphosphate" evidence="12">
    <location>
        <position position="52"/>
    </location>
</feature>
<feature type="DNA-binding region" description="OmpR/PhoB-type" evidence="13">
    <location>
        <begin position="124"/>
        <end position="222"/>
    </location>
</feature>
<comment type="function">
    <text evidence="10">Member of the two-component regulatory system HssS/HssR involved in intracellular heme homeostasis and tempering of staphylococcal virulence. Phosphorylated HssR binds to a direct repeat sequence within hrtAB promoter and activates the expression of hrtAB, an efflux pump, in response to extracellular heme, hemin, hemoglobin or blood.</text>
</comment>
<reference evidence="17" key="1">
    <citation type="journal article" date="2019" name="Int. J. Syst. Evol. Microbiol.">
        <title>The Global Catalogue of Microorganisms (GCM) 10K type strain sequencing project: providing services to taxonomists for standard genome sequencing and annotation.</title>
        <authorList>
            <consortium name="The Broad Institute Genomics Platform"/>
            <consortium name="The Broad Institute Genome Sequencing Center for Infectious Disease"/>
            <person name="Wu L."/>
            <person name="Ma J."/>
        </authorList>
    </citation>
    <scope>NUCLEOTIDE SEQUENCE [LARGE SCALE GENOMIC DNA]</scope>
    <source>
        <strain evidence="17">PCU 280</strain>
    </source>
</reference>
<evidence type="ECO:0000256" key="13">
    <source>
        <dbReference type="PROSITE-ProRule" id="PRU01091"/>
    </source>
</evidence>
<proteinExistence type="predicted"/>
<organism evidence="16 17">
    <name type="scientific">Paenibacillus septentrionalis</name>
    <dbReference type="NCBI Taxonomy" id="429342"/>
    <lineage>
        <taxon>Bacteria</taxon>
        <taxon>Bacillati</taxon>
        <taxon>Bacillota</taxon>
        <taxon>Bacilli</taxon>
        <taxon>Bacillales</taxon>
        <taxon>Paenibacillaceae</taxon>
        <taxon>Paenibacillus</taxon>
    </lineage>
</organism>
<dbReference type="Gene3D" id="6.10.250.690">
    <property type="match status" value="1"/>
</dbReference>
<dbReference type="CDD" id="cd17574">
    <property type="entry name" value="REC_OmpR"/>
    <property type="match status" value="1"/>
</dbReference>
<evidence type="ECO:0000256" key="7">
    <source>
        <dbReference type="ARBA" id="ARBA00023125"/>
    </source>
</evidence>
<evidence type="ECO:0000256" key="9">
    <source>
        <dbReference type="ARBA" id="ARBA00023163"/>
    </source>
</evidence>
<evidence type="ECO:0000256" key="11">
    <source>
        <dbReference type="ARBA" id="ARBA00039976"/>
    </source>
</evidence>
<evidence type="ECO:0000256" key="10">
    <source>
        <dbReference type="ARBA" id="ARBA00037471"/>
    </source>
</evidence>
<name>A0ABW1V3N9_9BACL</name>
<dbReference type="RefSeq" id="WP_379233129.1">
    <property type="nucleotide sequence ID" value="NZ_JBHSTE010000002.1"/>
</dbReference>